<dbReference type="InterPro" id="IPR058512">
    <property type="entry name" value="DUF8199"/>
</dbReference>
<dbReference type="STRING" id="1077936.SAMN05421545_2130"/>
<keyword evidence="2" id="KW-1185">Reference proteome</keyword>
<dbReference type="EMBL" id="FTNM01000002">
    <property type="protein sequence ID" value="SIR01467.1"/>
    <property type="molecule type" value="Genomic_DNA"/>
</dbReference>
<sequence>MRLLPTFAKETVSSSERAYLNLKLIRTILTLTLALLVVFSSVGMTITQHLCAGEVMATAFFSHSAACEMEKQRESLPDCHKPAMDADCCQDQTIVLEVEDEQALSPTFKLSVPDMTFIAAFAAVWTSLFELYEPAYTHVPDYSPPLLAQDIPVFVQSFLI</sequence>
<name>A0A1N6XGR8_9BACT</name>
<dbReference type="InterPro" id="IPR058060">
    <property type="entry name" value="HYC_CC_PP"/>
</dbReference>
<protein>
    <submittedName>
        <fullName evidence="1">Uncharacterized protein</fullName>
    </submittedName>
</protein>
<gene>
    <name evidence="1" type="ORF">SAMN05421545_2130</name>
</gene>
<evidence type="ECO:0000313" key="1">
    <source>
        <dbReference type="EMBL" id="SIR01467.1"/>
    </source>
</evidence>
<dbReference type="Proteomes" id="UP000185924">
    <property type="component" value="Unassembled WGS sequence"/>
</dbReference>
<dbReference type="NCBIfam" id="NF047658">
    <property type="entry name" value="HYC_CC_PP"/>
    <property type="match status" value="1"/>
</dbReference>
<organism evidence="1 2">
    <name type="scientific">Pontibacter lucknowensis</name>
    <dbReference type="NCBI Taxonomy" id="1077936"/>
    <lineage>
        <taxon>Bacteria</taxon>
        <taxon>Pseudomonadati</taxon>
        <taxon>Bacteroidota</taxon>
        <taxon>Cytophagia</taxon>
        <taxon>Cytophagales</taxon>
        <taxon>Hymenobacteraceae</taxon>
        <taxon>Pontibacter</taxon>
    </lineage>
</organism>
<reference evidence="2" key="1">
    <citation type="submission" date="2017-01" db="EMBL/GenBank/DDBJ databases">
        <authorList>
            <person name="Varghese N."/>
            <person name="Submissions S."/>
        </authorList>
    </citation>
    <scope>NUCLEOTIDE SEQUENCE [LARGE SCALE GENOMIC DNA]</scope>
    <source>
        <strain evidence="2">DM9</strain>
    </source>
</reference>
<proteinExistence type="predicted"/>
<accession>A0A1N6XGR8</accession>
<dbReference type="AlphaFoldDB" id="A0A1N6XGR8"/>
<dbReference type="Pfam" id="PF26622">
    <property type="entry name" value="DUF8199"/>
    <property type="match status" value="1"/>
</dbReference>
<evidence type="ECO:0000313" key="2">
    <source>
        <dbReference type="Proteomes" id="UP000185924"/>
    </source>
</evidence>